<evidence type="ECO:0000259" key="5">
    <source>
        <dbReference type="PROSITE" id="PS50893"/>
    </source>
</evidence>
<evidence type="ECO:0000256" key="4">
    <source>
        <dbReference type="ARBA" id="ARBA00022840"/>
    </source>
</evidence>
<keyword evidence="4 6" id="KW-0067">ATP-binding</keyword>
<organism evidence="6 7">
    <name type="scientific">Clostridium sulfidigenes</name>
    <dbReference type="NCBI Taxonomy" id="318464"/>
    <lineage>
        <taxon>Bacteria</taxon>
        <taxon>Bacillati</taxon>
        <taxon>Bacillota</taxon>
        <taxon>Clostridia</taxon>
        <taxon>Eubacteriales</taxon>
        <taxon>Clostridiaceae</taxon>
        <taxon>Clostridium</taxon>
    </lineage>
</organism>
<protein>
    <submittedName>
        <fullName evidence="6">ABC transporter ATP-binding protein</fullName>
    </submittedName>
</protein>
<keyword evidence="2" id="KW-0813">Transport</keyword>
<evidence type="ECO:0000313" key="7">
    <source>
        <dbReference type="Proteomes" id="UP000028542"/>
    </source>
</evidence>
<dbReference type="PANTHER" id="PTHR43335:SF4">
    <property type="entry name" value="ABC TRANSPORTER, ATP-BINDING PROTEIN"/>
    <property type="match status" value="1"/>
</dbReference>
<keyword evidence="3" id="KW-0547">Nucleotide-binding</keyword>
<dbReference type="STRING" id="318464.IO99_18200"/>
<evidence type="ECO:0000256" key="2">
    <source>
        <dbReference type="ARBA" id="ARBA00022448"/>
    </source>
</evidence>
<keyword evidence="7" id="KW-1185">Reference proteome</keyword>
<dbReference type="InterPro" id="IPR003593">
    <property type="entry name" value="AAA+_ATPase"/>
</dbReference>
<evidence type="ECO:0000256" key="1">
    <source>
        <dbReference type="ARBA" id="ARBA00005417"/>
    </source>
</evidence>
<proteinExistence type="inferred from homology"/>
<dbReference type="RefSeq" id="WP_035135713.1">
    <property type="nucleotide sequence ID" value="NZ_JPMD01000056.1"/>
</dbReference>
<dbReference type="GO" id="GO:0016887">
    <property type="term" value="F:ATP hydrolysis activity"/>
    <property type="evidence" value="ECO:0007669"/>
    <property type="project" value="InterPro"/>
</dbReference>
<dbReference type="SMART" id="SM00382">
    <property type="entry name" value="AAA"/>
    <property type="match status" value="1"/>
</dbReference>
<reference evidence="6 7" key="1">
    <citation type="submission" date="2014-07" db="EMBL/GenBank/DDBJ databases">
        <title>Draft genome of Clostridium sulfidigenes 113A isolated from sediments associated with methane hydrate from Krishna Godavari basin.</title>
        <authorList>
            <person name="Honkalas V.S."/>
            <person name="Dabir A.P."/>
            <person name="Arora P."/>
            <person name="Dhakephalkar P.K."/>
        </authorList>
    </citation>
    <scope>NUCLEOTIDE SEQUENCE [LARGE SCALE GENOMIC DNA]</scope>
    <source>
        <strain evidence="6 7">113A</strain>
    </source>
</reference>
<dbReference type="EMBL" id="JPMD01000056">
    <property type="protein sequence ID" value="KEZ84856.1"/>
    <property type="molecule type" value="Genomic_DNA"/>
</dbReference>
<evidence type="ECO:0000313" key="6">
    <source>
        <dbReference type="EMBL" id="KEZ84856.1"/>
    </source>
</evidence>
<dbReference type="CDD" id="cd03230">
    <property type="entry name" value="ABC_DR_subfamily_A"/>
    <property type="match status" value="1"/>
</dbReference>
<dbReference type="Proteomes" id="UP000028542">
    <property type="component" value="Unassembled WGS sequence"/>
</dbReference>
<dbReference type="Pfam" id="PF00005">
    <property type="entry name" value="ABC_tran"/>
    <property type="match status" value="1"/>
</dbReference>
<dbReference type="InterPro" id="IPR027417">
    <property type="entry name" value="P-loop_NTPase"/>
</dbReference>
<dbReference type="PANTHER" id="PTHR43335">
    <property type="entry name" value="ABC TRANSPORTER, ATP-BINDING PROTEIN"/>
    <property type="match status" value="1"/>
</dbReference>
<accession>A0A084J7C2</accession>
<feature type="domain" description="ABC transporter" evidence="5">
    <location>
        <begin position="2"/>
        <end position="227"/>
    </location>
</feature>
<dbReference type="PROSITE" id="PS50893">
    <property type="entry name" value="ABC_TRANSPORTER_2"/>
    <property type="match status" value="1"/>
</dbReference>
<comment type="similarity">
    <text evidence="1">Belongs to the ABC transporter superfamily.</text>
</comment>
<evidence type="ECO:0000256" key="3">
    <source>
        <dbReference type="ARBA" id="ARBA00022741"/>
    </source>
</evidence>
<dbReference type="SUPFAM" id="SSF52540">
    <property type="entry name" value="P-loop containing nucleoside triphosphate hydrolases"/>
    <property type="match status" value="1"/>
</dbReference>
<dbReference type="Gene3D" id="3.40.50.300">
    <property type="entry name" value="P-loop containing nucleotide triphosphate hydrolases"/>
    <property type="match status" value="1"/>
</dbReference>
<gene>
    <name evidence="6" type="ORF">IO99_18200</name>
</gene>
<dbReference type="InterPro" id="IPR003439">
    <property type="entry name" value="ABC_transporter-like_ATP-bd"/>
</dbReference>
<comment type="caution">
    <text evidence="6">The sequence shown here is derived from an EMBL/GenBank/DDBJ whole genome shotgun (WGS) entry which is preliminary data.</text>
</comment>
<dbReference type="AlphaFoldDB" id="A0A084J7C2"/>
<dbReference type="InterPro" id="IPR017871">
    <property type="entry name" value="ABC_transporter-like_CS"/>
</dbReference>
<dbReference type="GO" id="GO:0005524">
    <property type="term" value="F:ATP binding"/>
    <property type="evidence" value="ECO:0007669"/>
    <property type="project" value="UniProtKB-KW"/>
</dbReference>
<dbReference type="eggNOG" id="COG1131">
    <property type="taxonomic scope" value="Bacteria"/>
</dbReference>
<dbReference type="PROSITE" id="PS00211">
    <property type="entry name" value="ABC_TRANSPORTER_1"/>
    <property type="match status" value="1"/>
</dbReference>
<name>A0A084J7C2_9CLOT</name>
<sequence length="295" mass="32992">MIDVKQLTLKYPSGKGVFDLDFSVKKGEVMGYLGPNGAGKTTTIRALMGFMQPNSGVCTIGGLDCIKNATEIQKILGYIPGEIAFLNDMNGDEFLKFMNEMRGTKDTSRQKELMEMFEIEPKGKIKKYSKGMKQKIGIITAFMHNPDVLILDEPTSGLDPLMQNRFVELILNEKAKGKTILMSSHMFEEVEKTCDNVLIIKDGRIVKQSDVQTLKNAQRKGFSIKPADVSTTLSLLKNRGFEVSITADNALEVFVTGENVDSFIKTLAQSTVLSFDVKYQSLEDIFMQFYSKEDK</sequence>